<dbReference type="AlphaFoldDB" id="A0A1T3MA09"/>
<proteinExistence type="predicted"/>
<evidence type="ECO:0000313" key="1">
    <source>
        <dbReference type="EMBL" id="OPC61121.1"/>
    </source>
</evidence>
<comment type="caution">
    <text evidence="1">The sequence shown here is derived from an EMBL/GenBank/DDBJ whole genome shotgun (WGS) entry which is preliminary data.</text>
</comment>
<name>A0A1T3MA09_9FLAO</name>
<organism evidence="1 2">
    <name type="scientific">Elizabethkingia occulta</name>
    <dbReference type="NCBI Taxonomy" id="1867263"/>
    <lineage>
        <taxon>Bacteria</taxon>
        <taxon>Pseudomonadati</taxon>
        <taxon>Bacteroidota</taxon>
        <taxon>Flavobacteriia</taxon>
        <taxon>Flavobacteriales</taxon>
        <taxon>Weeksellaceae</taxon>
        <taxon>Elizabethkingia</taxon>
    </lineage>
</organism>
<keyword evidence="2" id="KW-1185">Reference proteome</keyword>
<gene>
    <name evidence="1" type="ORF">BAZ10_11695</name>
</gene>
<reference evidence="1 2" key="1">
    <citation type="submission" date="2016-06" db="EMBL/GenBank/DDBJ databases">
        <title>Revisiting the taxonomy of the Elizabethkingia Genus based on Whole-Genome Sequencing, Optical Mapping, and MALDI-TOF.</title>
        <authorList>
            <person name="Nicholson A.C."/>
        </authorList>
    </citation>
    <scope>NUCLEOTIDE SEQUENCE [LARGE SCALE GENOMIC DNA]</scope>
    <source>
        <strain evidence="1 2">G4070</strain>
    </source>
</reference>
<dbReference type="EMBL" id="MAHX01000021">
    <property type="protein sequence ID" value="OPC61121.1"/>
    <property type="molecule type" value="Genomic_DNA"/>
</dbReference>
<evidence type="ECO:0000313" key="2">
    <source>
        <dbReference type="Proteomes" id="UP000190813"/>
    </source>
</evidence>
<accession>A0A1T3MA09</accession>
<dbReference type="RefSeq" id="WP_078773170.1">
    <property type="nucleotide sequence ID" value="NZ_CBCSBR010000036.1"/>
</dbReference>
<sequence>MEKKQKTQDELNANHEKRKYVAPSLSVIHIEMEQGIAAGSATVTIEDKNNPIMEDWDTGTGIDKTMDW</sequence>
<dbReference type="Proteomes" id="UP000190813">
    <property type="component" value="Unassembled WGS sequence"/>
</dbReference>
<protein>
    <submittedName>
        <fullName evidence="1">Uncharacterized protein</fullName>
    </submittedName>
</protein>